<keyword evidence="2" id="KW-1133">Transmembrane helix</keyword>
<dbReference type="Gene3D" id="3.30.450.20">
    <property type="entry name" value="PAS domain"/>
    <property type="match status" value="1"/>
</dbReference>
<dbReference type="NCBIfam" id="TIGR00229">
    <property type="entry name" value="sensory_box"/>
    <property type="match status" value="1"/>
</dbReference>
<dbReference type="CDD" id="cd01949">
    <property type="entry name" value="GGDEF"/>
    <property type="match status" value="1"/>
</dbReference>
<keyword evidence="2" id="KW-0472">Membrane</keyword>
<sequence>MSRYVCGWLLGLMLLFSAAAKAGAALGDERVAEGDIEPREVLTLGIFAYRPVEVMEARYRPLAEYLGEQLGDTQVKLAVLGLDEIESAIAHRRVDLLMTNPSHYLQVRSRSSLTGALATMINFQEGAAVTHLGGTMIRLRERRELQTLDDLRGRHIAIPGRRFLGGFQAHAYELRQAGIDPDRETQLIEVGSHDAVVAAVLEGRTEAGWVRTGILERMQAEGRLDGSRLAVINAQQLVDFPYRVSTRLYPEWPFIALPQVAPATVRRVAVALFSLSPQHPAAQAAQIAGFAPPQDYLPVEQLARALRLPPYDAMPAFTWRDIWGRYWQVLLGLGGALGVVIGLLLLLWRGNRLLSQQQDRLRLLASVFGHAHEGILITDPRGVILEVNGAFERITGYRRGEVVGRNARVLGAGRHEPEFFASLWQRLLELGQWEGEVWNRRKGGEVYPQRLTISAVTDEAGRLQCYVGLIADISQLKAHQQALEHAAQHDVLTGLPNRLLLAERINEGMRQVACHAHHLAVVFIDLDGFKAINDRHGHEVGDQLLVALGQRMREVLREVDTLARLGGDEFVAVITHLEAPALGEAVIERLLTAISSPVWLAANLEVRVSGSLGVAYYGPGQAADADTLLRHADQAMYAAKGKGKNRVEMAPL</sequence>
<dbReference type="InterPro" id="IPR052163">
    <property type="entry name" value="DGC-Regulatory_Protein"/>
</dbReference>
<dbReference type="Proteomes" id="UP000321275">
    <property type="component" value="Unassembled WGS sequence"/>
</dbReference>
<feature type="domain" description="PAC" evidence="5">
    <location>
        <begin position="433"/>
        <end position="485"/>
    </location>
</feature>
<dbReference type="InterPro" id="IPR000014">
    <property type="entry name" value="PAS"/>
</dbReference>
<protein>
    <submittedName>
        <fullName evidence="8">Diguanylate cyclase</fullName>
    </submittedName>
</protein>
<dbReference type="CDD" id="cd00130">
    <property type="entry name" value="PAS"/>
    <property type="match status" value="1"/>
</dbReference>
<dbReference type="Proteomes" id="UP000651738">
    <property type="component" value="Unassembled WGS sequence"/>
</dbReference>
<evidence type="ECO:0000256" key="2">
    <source>
        <dbReference type="SAM" id="Phobius"/>
    </source>
</evidence>
<dbReference type="GO" id="GO:0003824">
    <property type="term" value="F:catalytic activity"/>
    <property type="evidence" value="ECO:0007669"/>
    <property type="project" value="UniProtKB-ARBA"/>
</dbReference>
<dbReference type="PROSITE" id="PS50887">
    <property type="entry name" value="GGDEF"/>
    <property type="match status" value="1"/>
</dbReference>
<feature type="chain" id="PRO_5022242869" evidence="3">
    <location>
        <begin position="25"/>
        <end position="652"/>
    </location>
</feature>
<dbReference type="InterPro" id="IPR001610">
    <property type="entry name" value="PAC"/>
</dbReference>
<evidence type="ECO:0000313" key="7">
    <source>
        <dbReference type="EMBL" id="GEK48186.1"/>
    </source>
</evidence>
<dbReference type="InterPro" id="IPR043128">
    <property type="entry name" value="Rev_trsase/Diguanyl_cyclase"/>
</dbReference>
<dbReference type="Pfam" id="PF13426">
    <property type="entry name" value="PAS_9"/>
    <property type="match status" value="1"/>
</dbReference>
<dbReference type="PANTHER" id="PTHR46663">
    <property type="entry name" value="DIGUANYLATE CYCLASE DGCT-RELATED"/>
    <property type="match status" value="1"/>
</dbReference>
<dbReference type="Gene3D" id="3.40.190.10">
    <property type="entry name" value="Periplasmic binding protein-like II"/>
    <property type="match status" value="2"/>
</dbReference>
<reference evidence="7 9" key="1">
    <citation type="submission" date="2019-07" db="EMBL/GenBank/DDBJ databases">
        <title>Whole genome shotgun sequence of Halomonas pacifica NBRC 102220.</title>
        <authorList>
            <person name="Hosoyama A."/>
            <person name="Uohara A."/>
            <person name="Ohji S."/>
            <person name="Ichikawa N."/>
        </authorList>
    </citation>
    <scope>NUCLEOTIDE SEQUENCE [LARGE SCALE GENOMIC DNA]</scope>
    <source>
        <strain evidence="7 9">NBRC 102220</strain>
    </source>
</reference>
<feature type="transmembrane region" description="Helical" evidence="2">
    <location>
        <begin position="326"/>
        <end position="348"/>
    </location>
</feature>
<feature type="signal peptide" evidence="3">
    <location>
        <begin position="1"/>
        <end position="24"/>
    </location>
</feature>
<dbReference type="EMBL" id="JAEDAF010000005">
    <property type="protein sequence ID" value="MBH8579855.1"/>
    <property type="molecule type" value="Genomic_DNA"/>
</dbReference>
<feature type="domain" description="GGDEF" evidence="6">
    <location>
        <begin position="517"/>
        <end position="652"/>
    </location>
</feature>
<evidence type="ECO:0000259" key="5">
    <source>
        <dbReference type="PROSITE" id="PS50113"/>
    </source>
</evidence>
<dbReference type="InterPro" id="IPR029787">
    <property type="entry name" value="Nucleotide_cyclase"/>
</dbReference>
<dbReference type="InterPro" id="IPR035965">
    <property type="entry name" value="PAS-like_dom_sf"/>
</dbReference>
<dbReference type="SUPFAM" id="SSF55785">
    <property type="entry name" value="PYP-like sensor domain (PAS domain)"/>
    <property type="match status" value="1"/>
</dbReference>
<dbReference type="AlphaFoldDB" id="A0A510X9R7"/>
<dbReference type="SUPFAM" id="SSF55073">
    <property type="entry name" value="Nucleotide cyclase"/>
    <property type="match status" value="1"/>
</dbReference>
<dbReference type="InterPro" id="IPR000700">
    <property type="entry name" value="PAS-assoc_C"/>
</dbReference>
<evidence type="ECO:0000259" key="6">
    <source>
        <dbReference type="PROSITE" id="PS50887"/>
    </source>
</evidence>
<dbReference type="EMBL" id="BJUK01000029">
    <property type="protein sequence ID" value="GEK48186.1"/>
    <property type="molecule type" value="Genomic_DNA"/>
</dbReference>
<dbReference type="PROSITE" id="PS50113">
    <property type="entry name" value="PAC"/>
    <property type="match status" value="1"/>
</dbReference>
<evidence type="ECO:0000313" key="10">
    <source>
        <dbReference type="Proteomes" id="UP000651738"/>
    </source>
</evidence>
<dbReference type="Pfam" id="PF12974">
    <property type="entry name" value="Phosphonate-bd"/>
    <property type="match status" value="1"/>
</dbReference>
<dbReference type="SMART" id="SM00086">
    <property type="entry name" value="PAC"/>
    <property type="match status" value="1"/>
</dbReference>
<keyword evidence="2" id="KW-0812">Transmembrane</keyword>
<evidence type="ECO:0000313" key="8">
    <source>
        <dbReference type="EMBL" id="MBH8579855.1"/>
    </source>
</evidence>
<gene>
    <name evidence="7" type="ORF">HPA02_24690</name>
    <name evidence="8" type="ORF">I7V36_07075</name>
</gene>
<dbReference type="PANTHER" id="PTHR46663:SF3">
    <property type="entry name" value="SLL0267 PROTEIN"/>
    <property type="match status" value="1"/>
</dbReference>
<evidence type="ECO:0000256" key="3">
    <source>
        <dbReference type="SAM" id="SignalP"/>
    </source>
</evidence>
<dbReference type="InterPro" id="IPR000160">
    <property type="entry name" value="GGDEF_dom"/>
</dbReference>
<keyword evidence="3" id="KW-0732">Signal</keyword>
<reference evidence="8 10" key="2">
    <citation type="submission" date="2020-12" db="EMBL/GenBank/DDBJ databases">
        <title>Draft genome sequence of Halomonas pacifica strain CARE-V15.</title>
        <authorList>
            <person name="Vignesh N."/>
            <person name="Thabitha A."/>
            <person name="Saravanan R."/>
            <person name="Manigandan V."/>
        </authorList>
    </citation>
    <scope>NUCLEOTIDE SEQUENCE [LARGE SCALE GENOMIC DNA]</scope>
    <source>
        <strain evidence="8 10">CARE-V15</strain>
    </source>
</reference>
<keyword evidence="9" id="KW-1185">Reference proteome</keyword>
<comment type="cofactor">
    <cofactor evidence="1">
        <name>Mg(2+)</name>
        <dbReference type="ChEBI" id="CHEBI:18420"/>
    </cofactor>
</comment>
<feature type="domain" description="PAS" evidence="4">
    <location>
        <begin position="360"/>
        <end position="406"/>
    </location>
</feature>
<dbReference type="NCBIfam" id="TIGR00254">
    <property type="entry name" value="GGDEF"/>
    <property type="match status" value="1"/>
</dbReference>
<dbReference type="RefSeq" id="WP_146803524.1">
    <property type="nucleotide sequence ID" value="NZ_BJUK01000029.1"/>
</dbReference>
<comment type="caution">
    <text evidence="7">The sequence shown here is derived from an EMBL/GenBank/DDBJ whole genome shotgun (WGS) entry which is preliminary data.</text>
</comment>
<dbReference type="OrthoDB" id="73375at2"/>
<dbReference type="FunFam" id="3.30.70.270:FF:000001">
    <property type="entry name" value="Diguanylate cyclase domain protein"/>
    <property type="match status" value="1"/>
</dbReference>
<dbReference type="Pfam" id="PF00990">
    <property type="entry name" value="GGDEF"/>
    <property type="match status" value="1"/>
</dbReference>
<evidence type="ECO:0000259" key="4">
    <source>
        <dbReference type="PROSITE" id="PS50112"/>
    </source>
</evidence>
<dbReference type="SMART" id="SM00267">
    <property type="entry name" value="GGDEF"/>
    <property type="match status" value="1"/>
</dbReference>
<dbReference type="Gene3D" id="3.30.70.270">
    <property type="match status" value="1"/>
</dbReference>
<evidence type="ECO:0000256" key="1">
    <source>
        <dbReference type="ARBA" id="ARBA00001946"/>
    </source>
</evidence>
<dbReference type="SUPFAM" id="SSF53850">
    <property type="entry name" value="Periplasmic binding protein-like II"/>
    <property type="match status" value="1"/>
</dbReference>
<name>A0A510X9R7_9GAMM</name>
<dbReference type="SMART" id="SM00091">
    <property type="entry name" value="PAS"/>
    <property type="match status" value="1"/>
</dbReference>
<evidence type="ECO:0000313" key="9">
    <source>
        <dbReference type="Proteomes" id="UP000321275"/>
    </source>
</evidence>
<organism evidence="7 9">
    <name type="scientific">Bisbaumannia pacifica</name>
    <dbReference type="NCBI Taxonomy" id="77098"/>
    <lineage>
        <taxon>Bacteria</taxon>
        <taxon>Pseudomonadati</taxon>
        <taxon>Pseudomonadota</taxon>
        <taxon>Gammaproteobacteria</taxon>
        <taxon>Oceanospirillales</taxon>
        <taxon>Halomonadaceae</taxon>
        <taxon>Bisbaumannia</taxon>
    </lineage>
</organism>
<dbReference type="PROSITE" id="PS50112">
    <property type="entry name" value="PAS"/>
    <property type="match status" value="1"/>
</dbReference>
<proteinExistence type="predicted"/>
<accession>A0A510X9R7</accession>